<dbReference type="GO" id="GO:0005829">
    <property type="term" value="C:cytosol"/>
    <property type="evidence" value="ECO:0007669"/>
    <property type="project" value="TreeGrafter"/>
</dbReference>
<protein>
    <recommendedName>
        <fullName evidence="2">HTH cro/C1-type domain-containing protein</fullName>
    </recommendedName>
</protein>
<dbReference type="PANTHER" id="PTHR46797">
    <property type="entry name" value="HTH-TYPE TRANSCRIPTIONAL REGULATOR"/>
    <property type="match status" value="1"/>
</dbReference>
<reference evidence="3 4" key="1">
    <citation type="submission" date="2016-09" db="EMBL/GenBank/DDBJ databases">
        <title>Genomic evidence for plant-parasitic nematodes as the earliest Wolbachia hosts.</title>
        <authorList>
            <person name="Brown A.M."/>
            <person name="Wasala S.K."/>
            <person name="Howe D.K."/>
            <person name="Peetz A.B."/>
            <person name="Zasada I.A."/>
            <person name="Denver D.R."/>
        </authorList>
    </citation>
    <scope>NUCLEOTIDE SEQUENCE [LARGE SCALE GENOMIC DNA]</scope>
    <source>
        <strain evidence="4">wPpe</strain>
    </source>
</reference>
<evidence type="ECO:0000259" key="2">
    <source>
        <dbReference type="PROSITE" id="PS50943"/>
    </source>
</evidence>
<dbReference type="InterPro" id="IPR010982">
    <property type="entry name" value="Lambda_DNA-bd_dom_sf"/>
</dbReference>
<comment type="caution">
    <text evidence="3">The sequence shown here is derived from an EMBL/GenBank/DDBJ whole genome shotgun (WGS) entry which is preliminary data.</text>
</comment>
<dbReference type="SUPFAM" id="SSF47413">
    <property type="entry name" value="lambda repressor-like DNA-binding domains"/>
    <property type="match status" value="1"/>
</dbReference>
<dbReference type="OrthoDB" id="9797172at2"/>
<feature type="domain" description="HTH cro/C1-type" evidence="2">
    <location>
        <begin position="7"/>
        <end position="61"/>
    </location>
</feature>
<dbReference type="Proteomes" id="UP000175679">
    <property type="component" value="Unassembled WGS sequence"/>
</dbReference>
<evidence type="ECO:0000313" key="4">
    <source>
        <dbReference type="Proteomes" id="UP000175679"/>
    </source>
</evidence>
<dbReference type="Pfam" id="PF01381">
    <property type="entry name" value="HTH_3"/>
    <property type="match status" value="1"/>
</dbReference>
<dbReference type="SMART" id="SM00530">
    <property type="entry name" value="HTH_XRE"/>
    <property type="match status" value="1"/>
</dbReference>
<organism evidence="3 4">
    <name type="scientific">Wolbachia pipientis</name>
    <dbReference type="NCBI Taxonomy" id="955"/>
    <lineage>
        <taxon>Bacteria</taxon>
        <taxon>Pseudomonadati</taxon>
        <taxon>Pseudomonadota</taxon>
        <taxon>Alphaproteobacteria</taxon>
        <taxon>Rickettsiales</taxon>
        <taxon>Anaplasmataceae</taxon>
        <taxon>Wolbachieae</taxon>
        <taxon>Wolbachia</taxon>
    </lineage>
</organism>
<keyword evidence="4" id="KW-1185">Reference proteome</keyword>
<evidence type="ECO:0000256" key="1">
    <source>
        <dbReference type="ARBA" id="ARBA00023125"/>
    </source>
</evidence>
<keyword evidence="1" id="KW-0238">DNA-binding</keyword>
<dbReference type="InterPro" id="IPR050807">
    <property type="entry name" value="TransReg_Diox_bact_type"/>
</dbReference>
<name>A0A1E7QK27_WOLPI</name>
<sequence>MEIGRKIKELRLIRGMSQSDLGRKVGITFQQIQKYEKGTNRVLVSRLYDLAEALSIDIPYFFSEISTEALCESSDRFQHSNDESDAESKEILGLVREYQKIKNKKLRSAVYSLIKSLSSSQDQ</sequence>
<accession>A0A1E7QK27</accession>
<dbReference type="CDD" id="cd00093">
    <property type="entry name" value="HTH_XRE"/>
    <property type="match status" value="1"/>
</dbReference>
<proteinExistence type="predicted"/>
<dbReference type="Gene3D" id="1.10.260.40">
    <property type="entry name" value="lambda repressor-like DNA-binding domains"/>
    <property type="match status" value="1"/>
</dbReference>
<dbReference type="EMBL" id="MJMG01000005">
    <property type="protein sequence ID" value="OEY86830.1"/>
    <property type="molecule type" value="Genomic_DNA"/>
</dbReference>
<dbReference type="InterPro" id="IPR001387">
    <property type="entry name" value="Cro/C1-type_HTH"/>
</dbReference>
<dbReference type="GO" id="GO:0003677">
    <property type="term" value="F:DNA binding"/>
    <property type="evidence" value="ECO:0007669"/>
    <property type="project" value="UniProtKB-KW"/>
</dbReference>
<evidence type="ECO:0000313" key="3">
    <source>
        <dbReference type="EMBL" id="OEY86830.1"/>
    </source>
</evidence>
<dbReference type="PANTHER" id="PTHR46797:SF1">
    <property type="entry name" value="METHYLPHOSPHONATE SYNTHASE"/>
    <property type="match status" value="1"/>
</dbReference>
<dbReference type="GO" id="GO:0003700">
    <property type="term" value="F:DNA-binding transcription factor activity"/>
    <property type="evidence" value="ECO:0007669"/>
    <property type="project" value="TreeGrafter"/>
</dbReference>
<gene>
    <name evidence="3" type="ORF">BIY23_02005</name>
</gene>
<dbReference type="AlphaFoldDB" id="A0A1E7QK27"/>
<dbReference type="PROSITE" id="PS50943">
    <property type="entry name" value="HTH_CROC1"/>
    <property type="match status" value="1"/>
</dbReference>